<sequence>QALLPRTEGKGRIAAFEIMIANTAVRNLIREGKTFELHNVLQLHSNDGMQTLDQALAGLVRMKLVGPEEAMMKSSHPERLEKLLEFHFPAAKSLV</sequence>
<proteinExistence type="predicted"/>
<dbReference type="Gene3D" id="3.40.50.300">
    <property type="entry name" value="P-loop containing nucleotide triphosphate hydrolases"/>
    <property type="match status" value="1"/>
</dbReference>
<organism evidence="1">
    <name type="scientific">marine sediment metagenome</name>
    <dbReference type="NCBI Taxonomy" id="412755"/>
    <lineage>
        <taxon>unclassified sequences</taxon>
        <taxon>metagenomes</taxon>
        <taxon>ecological metagenomes</taxon>
    </lineage>
</organism>
<protein>
    <recommendedName>
        <fullName evidence="2">Bacterial type II secretion system protein E domain-containing protein</fullName>
    </recommendedName>
</protein>
<dbReference type="EMBL" id="BARS01024283">
    <property type="protein sequence ID" value="GAG06051.1"/>
    <property type="molecule type" value="Genomic_DNA"/>
</dbReference>
<evidence type="ECO:0008006" key="2">
    <source>
        <dbReference type="Google" id="ProtNLM"/>
    </source>
</evidence>
<accession>X0VZZ7</accession>
<evidence type="ECO:0000313" key="1">
    <source>
        <dbReference type="EMBL" id="GAG06051.1"/>
    </source>
</evidence>
<feature type="non-terminal residue" evidence="1">
    <location>
        <position position="1"/>
    </location>
</feature>
<reference evidence="1" key="1">
    <citation type="journal article" date="2014" name="Front. Microbiol.">
        <title>High frequency of phylogenetically diverse reductive dehalogenase-homologous genes in deep subseafloor sedimentary metagenomes.</title>
        <authorList>
            <person name="Kawai M."/>
            <person name="Futagami T."/>
            <person name="Toyoda A."/>
            <person name="Takaki Y."/>
            <person name="Nishi S."/>
            <person name="Hori S."/>
            <person name="Arai W."/>
            <person name="Tsubouchi T."/>
            <person name="Morono Y."/>
            <person name="Uchiyama I."/>
            <person name="Ito T."/>
            <person name="Fujiyama A."/>
            <person name="Inagaki F."/>
            <person name="Takami H."/>
        </authorList>
    </citation>
    <scope>NUCLEOTIDE SEQUENCE</scope>
    <source>
        <strain evidence="1">Expedition CK06-06</strain>
    </source>
</reference>
<gene>
    <name evidence="1" type="ORF">S01H1_38559</name>
</gene>
<dbReference type="AlphaFoldDB" id="X0VZZ7"/>
<name>X0VZZ7_9ZZZZ</name>
<comment type="caution">
    <text evidence="1">The sequence shown here is derived from an EMBL/GenBank/DDBJ whole genome shotgun (WGS) entry which is preliminary data.</text>
</comment>
<dbReference type="SUPFAM" id="SSF52540">
    <property type="entry name" value="P-loop containing nucleoside triphosphate hydrolases"/>
    <property type="match status" value="1"/>
</dbReference>
<dbReference type="InterPro" id="IPR027417">
    <property type="entry name" value="P-loop_NTPase"/>
</dbReference>